<evidence type="ECO:0000259" key="8">
    <source>
        <dbReference type="SMART" id="SM01005"/>
    </source>
</evidence>
<reference evidence="9" key="2">
    <citation type="submission" date="2020-01" db="EMBL/GenBank/DDBJ databases">
        <authorList>
            <person name="Campanaro S."/>
        </authorList>
    </citation>
    <scope>NUCLEOTIDE SEQUENCE</scope>
    <source>
        <strain evidence="9">AS06rmzACSIP_7</strain>
    </source>
</reference>
<comment type="similarity">
    <text evidence="5">Belongs to the alanine racemase family.</text>
</comment>
<dbReference type="Proteomes" id="UP000777265">
    <property type="component" value="Unassembled WGS sequence"/>
</dbReference>
<dbReference type="FunFam" id="3.20.20.10:FF:000002">
    <property type="entry name" value="Alanine racemase"/>
    <property type="match status" value="1"/>
</dbReference>
<dbReference type="InterPro" id="IPR020622">
    <property type="entry name" value="Ala_racemase_pyridoxalP-BS"/>
</dbReference>
<evidence type="ECO:0000256" key="1">
    <source>
        <dbReference type="ARBA" id="ARBA00000316"/>
    </source>
</evidence>
<dbReference type="HAMAP" id="MF_01201">
    <property type="entry name" value="Ala_racemase"/>
    <property type="match status" value="1"/>
</dbReference>
<dbReference type="SUPFAM" id="SSF51419">
    <property type="entry name" value="PLP-binding barrel"/>
    <property type="match status" value="1"/>
</dbReference>
<dbReference type="GO" id="GO:0005829">
    <property type="term" value="C:cytosol"/>
    <property type="evidence" value="ECO:0007669"/>
    <property type="project" value="TreeGrafter"/>
</dbReference>
<evidence type="ECO:0000313" key="9">
    <source>
        <dbReference type="EMBL" id="NLW35123.1"/>
    </source>
</evidence>
<feature type="modified residue" description="N6-(pyridoxal phosphate)lysine" evidence="5 6">
    <location>
        <position position="40"/>
    </location>
</feature>
<dbReference type="GO" id="GO:0030632">
    <property type="term" value="P:D-alanine biosynthetic process"/>
    <property type="evidence" value="ECO:0007669"/>
    <property type="project" value="UniProtKB-UniRule"/>
</dbReference>
<evidence type="ECO:0000256" key="7">
    <source>
        <dbReference type="PIRSR" id="PIRSR600821-52"/>
    </source>
</evidence>
<dbReference type="PANTHER" id="PTHR30511:SF0">
    <property type="entry name" value="ALANINE RACEMASE, CATABOLIC-RELATED"/>
    <property type="match status" value="1"/>
</dbReference>
<gene>
    <name evidence="9" type="primary">alr</name>
    <name evidence="9" type="ORF">GXY80_06520</name>
</gene>
<dbReference type="Pfam" id="PF00842">
    <property type="entry name" value="Ala_racemase_C"/>
    <property type="match status" value="1"/>
</dbReference>
<dbReference type="Gene3D" id="2.40.37.10">
    <property type="entry name" value="Lyase, Ornithine Decarboxylase, Chain A, domain 1"/>
    <property type="match status" value="1"/>
</dbReference>
<dbReference type="CDD" id="cd00430">
    <property type="entry name" value="PLPDE_III_AR"/>
    <property type="match status" value="1"/>
</dbReference>
<feature type="active site" description="Proton acceptor; specific for L-alanine" evidence="5">
    <location>
        <position position="267"/>
    </location>
</feature>
<accession>A0A971M3M1</accession>
<dbReference type="SMART" id="SM01005">
    <property type="entry name" value="Ala_racemase_C"/>
    <property type="match status" value="1"/>
</dbReference>
<evidence type="ECO:0000256" key="4">
    <source>
        <dbReference type="ARBA" id="ARBA00023235"/>
    </source>
</evidence>
<dbReference type="InterPro" id="IPR011079">
    <property type="entry name" value="Ala_racemase_C"/>
</dbReference>
<dbReference type="InterPro" id="IPR001608">
    <property type="entry name" value="Ala_racemase_N"/>
</dbReference>
<sequence length="374" mass="41621">MAIVSIPRAVAYIDLRVLEENYGTIKSKLSPEAGLLCVVKADAYGHGAAEVSRRLEDLGVSYLGVASAEEGIELRDYGIQAPILVMSGIMPWNDVEPFRRHNLVPVVYDLATLKRVKEESKGFEEPIRIHLKFDTGMGRLGFAMDEVSFVLELVSDTKDIEVEGIMSHFSSSERRDEYGLKQVKAFTSIVEFLKDNGITPKLIHMANSGAIVNYPEAHFNMARVGISLYGSYPDPELKKILSIKQVMKFVSKIALVREFPAGYGLSYGRTFVTKRNTTVAYVPVGYADGYPRALSNRGYVLIQDRRCGVIGRICMDWLLVDITDLEGVEVKDEVILLGHSDGDVVTADEIAELADTIPYEILCKISKRVLRVYV</sequence>
<evidence type="ECO:0000313" key="10">
    <source>
        <dbReference type="Proteomes" id="UP000777265"/>
    </source>
</evidence>
<keyword evidence="3 5" id="KW-0663">Pyridoxal phosphate</keyword>
<comment type="caution">
    <text evidence="9">The sequence shown here is derived from an EMBL/GenBank/DDBJ whole genome shotgun (WGS) entry which is preliminary data.</text>
</comment>
<reference evidence="9" key="1">
    <citation type="journal article" date="2020" name="Biotechnol. Biofuels">
        <title>New insights from the biogas microbiome by comprehensive genome-resolved metagenomics of nearly 1600 species originating from multiple anaerobic digesters.</title>
        <authorList>
            <person name="Campanaro S."/>
            <person name="Treu L."/>
            <person name="Rodriguez-R L.M."/>
            <person name="Kovalovszki A."/>
            <person name="Ziels R.M."/>
            <person name="Maus I."/>
            <person name="Zhu X."/>
            <person name="Kougias P.G."/>
            <person name="Basile A."/>
            <person name="Luo G."/>
            <person name="Schluter A."/>
            <person name="Konstantinidis K.T."/>
            <person name="Angelidaki I."/>
        </authorList>
    </citation>
    <scope>NUCLEOTIDE SEQUENCE</scope>
    <source>
        <strain evidence="9">AS06rmzACSIP_7</strain>
    </source>
</reference>
<dbReference type="PANTHER" id="PTHR30511">
    <property type="entry name" value="ALANINE RACEMASE"/>
    <property type="match status" value="1"/>
</dbReference>
<dbReference type="EMBL" id="JAAYEE010000107">
    <property type="protein sequence ID" value="NLW35123.1"/>
    <property type="molecule type" value="Genomic_DNA"/>
</dbReference>
<protein>
    <recommendedName>
        <fullName evidence="5">Alanine racemase</fullName>
        <ecNumber evidence="5">5.1.1.1</ecNumber>
    </recommendedName>
</protein>
<organism evidence="9 10">
    <name type="scientific">Syntrophorhabdus aromaticivorans</name>
    <dbReference type="NCBI Taxonomy" id="328301"/>
    <lineage>
        <taxon>Bacteria</taxon>
        <taxon>Pseudomonadati</taxon>
        <taxon>Thermodesulfobacteriota</taxon>
        <taxon>Syntrophorhabdia</taxon>
        <taxon>Syntrophorhabdales</taxon>
        <taxon>Syntrophorhabdaceae</taxon>
        <taxon>Syntrophorhabdus</taxon>
    </lineage>
</organism>
<evidence type="ECO:0000256" key="5">
    <source>
        <dbReference type="HAMAP-Rule" id="MF_01201"/>
    </source>
</evidence>
<comment type="cofactor">
    <cofactor evidence="2 5 6">
        <name>pyridoxal 5'-phosphate</name>
        <dbReference type="ChEBI" id="CHEBI:597326"/>
    </cofactor>
</comment>
<dbReference type="GO" id="GO:0030170">
    <property type="term" value="F:pyridoxal phosphate binding"/>
    <property type="evidence" value="ECO:0007669"/>
    <property type="project" value="UniProtKB-UniRule"/>
</dbReference>
<keyword evidence="4 5" id="KW-0413">Isomerase</keyword>
<dbReference type="Gene3D" id="3.20.20.10">
    <property type="entry name" value="Alanine racemase"/>
    <property type="match status" value="1"/>
</dbReference>
<dbReference type="InterPro" id="IPR000821">
    <property type="entry name" value="Ala_racemase"/>
</dbReference>
<dbReference type="NCBIfam" id="TIGR00492">
    <property type="entry name" value="alr"/>
    <property type="match status" value="1"/>
</dbReference>
<dbReference type="InterPro" id="IPR009006">
    <property type="entry name" value="Ala_racemase/Decarboxylase_C"/>
</dbReference>
<evidence type="ECO:0000256" key="6">
    <source>
        <dbReference type="PIRSR" id="PIRSR600821-50"/>
    </source>
</evidence>
<feature type="binding site" evidence="5 7">
    <location>
        <position position="315"/>
    </location>
    <ligand>
        <name>substrate</name>
    </ligand>
</feature>
<dbReference type="PROSITE" id="PS00395">
    <property type="entry name" value="ALANINE_RACEMASE"/>
    <property type="match status" value="1"/>
</dbReference>
<feature type="active site" description="Proton acceptor; specific for D-alanine" evidence="5">
    <location>
        <position position="40"/>
    </location>
</feature>
<dbReference type="AlphaFoldDB" id="A0A971M3M1"/>
<evidence type="ECO:0000256" key="2">
    <source>
        <dbReference type="ARBA" id="ARBA00001933"/>
    </source>
</evidence>
<evidence type="ECO:0000256" key="3">
    <source>
        <dbReference type="ARBA" id="ARBA00022898"/>
    </source>
</evidence>
<dbReference type="Pfam" id="PF01168">
    <property type="entry name" value="Ala_racemase_N"/>
    <property type="match status" value="1"/>
</dbReference>
<comment type="catalytic activity">
    <reaction evidence="1 5">
        <text>L-alanine = D-alanine</text>
        <dbReference type="Rhea" id="RHEA:20249"/>
        <dbReference type="ChEBI" id="CHEBI:57416"/>
        <dbReference type="ChEBI" id="CHEBI:57972"/>
        <dbReference type="EC" id="5.1.1.1"/>
    </reaction>
</comment>
<feature type="binding site" evidence="5 7">
    <location>
        <position position="139"/>
    </location>
    <ligand>
        <name>substrate</name>
    </ligand>
</feature>
<comment type="pathway">
    <text evidence="5">Amino-acid biosynthesis; D-alanine biosynthesis; D-alanine from L-alanine: step 1/1.</text>
</comment>
<name>A0A971M3M1_9BACT</name>
<dbReference type="SUPFAM" id="SSF50621">
    <property type="entry name" value="Alanine racemase C-terminal domain-like"/>
    <property type="match status" value="1"/>
</dbReference>
<feature type="domain" description="Alanine racemase C-terminal" evidence="8">
    <location>
        <begin position="246"/>
        <end position="374"/>
    </location>
</feature>
<proteinExistence type="inferred from homology"/>
<comment type="function">
    <text evidence="5">Catalyzes the interconversion of L-alanine and D-alanine. May also act on other amino acids.</text>
</comment>
<dbReference type="GO" id="GO:0008784">
    <property type="term" value="F:alanine racemase activity"/>
    <property type="evidence" value="ECO:0007669"/>
    <property type="project" value="UniProtKB-UniRule"/>
</dbReference>
<dbReference type="InterPro" id="IPR029066">
    <property type="entry name" value="PLP-binding_barrel"/>
</dbReference>
<dbReference type="EC" id="5.1.1.1" evidence="5"/>
<dbReference type="PRINTS" id="PR00992">
    <property type="entry name" value="ALARACEMASE"/>
</dbReference>